<dbReference type="AlphaFoldDB" id="A0A0J8RLE6"/>
<dbReference type="VEuPathDB" id="FungiDB:CIHG_03238"/>
<evidence type="ECO:0000313" key="1">
    <source>
        <dbReference type="EMBL" id="KMU85456.1"/>
    </source>
</evidence>
<reference evidence="2" key="1">
    <citation type="journal article" date="2010" name="Genome Res.">
        <title>Population genomic sequencing of Coccidioides fungi reveals recent hybridization and transposon control.</title>
        <authorList>
            <person name="Neafsey D.E."/>
            <person name="Barker B.M."/>
            <person name="Sharpton T.J."/>
            <person name="Stajich J.E."/>
            <person name="Park D.J."/>
            <person name="Whiston E."/>
            <person name="Hung C.-Y."/>
            <person name="McMahan C."/>
            <person name="White J."/>
            <person name="Sykes S."/>
            <person name="Heiman D."/>
            <person name="Young S."/>
            <person name="Zeng Q."/>
            <person name="Abouelleil A."/>
            <person name="Aftuck L."/>
            <person name="Bessette D."/>
            <person name="Brown A."/>
            <person name="FitzGerald M."/>
            <person name="Lui A."/>
            <person name="Macdonald J.P."/>
            <person name="Priest M."/>
            <person name="Orbach M.J."/>
            <person name="Galgiani J.N."/>
            <person name="Kirkland T.N."/>
            <person name="Cole G.T."/>
            <person name="Birren B.W."/>
            <person name="Henn M.R."/>
            <person name="Taylor J.W."/>
            <person name="Rounsley S.D."/>
        </authorList>
    </citation>
    <scope>NUCLEOTIDE SEQUENCE [LARGE SCALE GENOMIC DNA]</scope>
    <source>
        <strain evidence="2">H538.4</strain>
    </source>
</reference>
<dbReference type="EMBL" id="DS016988">
    <property type="protein sequence ID" value="KMU85456.1"/>
    <property type="molecule type" value="Genomic_DNA"/>
</dbReference>
<evidence type="ECO:0000313" key="2">
    <source>
        <dbReference type="Proteomes" id="UP000054563"/>
    </source>
</evidence>
<name>A0A0J8RLE6_COCIT</name>
<accession>A0A0J8RLE6</accession>
<protein>
    <submittedName>
        <fullName evidence="1">Uncharacterized protein</fullName>
    </submittedName>
</protein>
<organism evidence="1 2">
    <name type="scientific">Coccidioides immitis H538.4</name>
    <dbReference type="NCBI Taxonomy" id="396776"/>
    <lineage>
        <taxon>Eukaryota</taxon>
        <taxon>Fungi</taxon>
        <taxon>Dikarya</taxon>
        <taxon>Ascomycota</taxon>
        <taxon>Pezizomycotina</taxon>
        <taxon>Eurotiomycetes</taxon>
        <taxon>Eurotiomycetidae</taxon>
        <taxon>Onygenales</taxon>
        <taxon>Onygenaceae</taxon>
        <taxon>Coccidioides</taxon>
    </lineage>
</organism>
<dbReference type="Proteomes" id="UP000054563">
    <property type="component" value="Unassembled WGS sequence"/>
</dbReference>
<proteinExistence type="predicted"/>
<sequence>MPSPHRGTCELFNFFKNFQHGQSPHEENFVDLEIGGIQLSDVHLRFEIVLRSFPFTNGLVTSPENKCHPRKDEMKICSQRQRLGEGQRDDQEVMPRIFLHGIPASMKSLGIQKSSRPSQAGVGTGQSLDVWAARFWAPVG</sequence>
<gene>
    <name evidence="1" type="ORF">CIHG_03238</name>
</gene>